<keyword evidence="1" id="KW-0812">Transmembrane</keyword>
<evidence type="ECO:0000256" key="1">
    <source>
        <dbReference type="SAM" id="Phobius"/>
    </source>
</evidence>
<reference evidence="2" key="1">
    <citation type="submission" date="2020-04" db="EMBL/GenBank/DDBJ databases">
        <authorList>
            <person name="Chiriac C."/>
            <person name="Salcher M."/>
            <person name="Ghai R."/>
            <person name="Kavagutti S V."/>
        </authorList>
    </citation>
    <scope>NUCLEOTIDE SEQUENCE</scope>
</reference>
<proteinExistence type="predicted"/>
<protein>
    <submittedName>
        <fullName evidence="2">Uncharacterized protein</fullName>
    </submittedName>
</protein>
<name>A0A6J5NP64_9CAUD</name>
<evidence type="ECO:0000313" key="2">
    <source>
        <dbReference type="EMBL" id="CAB4158778.1"/>
    </source>
</evidence>
<accession>A0A6J5NP64</accession>
<feature type="transmembrane region" description="Helical" evidence="1">
    <location>
        <begin position="6"/>
        <end position="28"/>
    </location>
</feature>
<organism evidence="2">
    <name type="scientific">uncultured Caudovirales phage</name>
    <dbReference type="NCBI Taxonomy" id="2100421"/>
    <lineage>
        <taxon>Viruses</taxon>
        <taxon>Duplodnaviria</taxon>
        <taxon>Heunggongvirae</taxon>
        <taxon>Uroviricota</taxon>
        <taxon>Caudoviricetes</taxon>
        <taxon>Peduoviridae</taxon>
        <taxon>Maltschvirus</taxon>
        <taxon>Maltschvirus maltsch</taxon>
    </lineage>
</organism>
<keyword evidence="1" id="KW-1133">Transmembrane helix</keyword>
<dbReference type="EMBL" id="LR796669">
    <property type="protein sequence ID" value="CAB4158778.1"/>
    <property type="molecule type" value="Genomic_DNA"/>
</dbReference>
<gene>
    <name evidence="2" type="ORF">UFOVP709_25</name>
</gene>
<keyword evidence="1" id="KW-0472">Membrane</keyword>
<sequence length="63" mass="6998">MTLQDLAVVVTVALSVIGSFIGSVKWLVKHYLNELKTNGGSSMRDQINALEARVETIIRILER</sequence>